<reference evidence="6" key="1">
    <citation type="submission" date="2016-10" db="EMBL/GenBank/DDBJ databases">
        <authorList>
            <person name="Varghese N."/>
        </authorList>
    </citation>
    <scope>NUCLEOTIDE SEQUENCE [LARGE SCALE GENOMIC DNA]</scope>
    <source>
        <strain evidence="6">DSM 45096 / BCRC 16803 / CGMCC 4.1857 / CIP 109030 / JCM 12277 / KCTC 19219 / NBRC 100920 / 33214</strain>
    </source>
</reference>
<feature type="region of interest" description="Disordered" evidence="2">
    <location>
        <begin position="341"/>
        <end position="366"/>
    </location>
</feature>
<feature type="domain" description="Cell envelope-related transcriptional attenuator" evidence="4">
    <location>
        <begin position="105"/>
        <end position="260"/>
    </location>
</feature>
<evidence type="ECO:0000313" key="6">
    <source>
        <dbReference type="Proteomes" id="UP000183015"/>
    </source>
</evidence>
<evidence type="ECO:0000256" key="1">
    <source>
        <dbReference type="ARBA" id="ARBA00006068"/>
    </source>
</evidence>
<protein>
    <submittedName>
        <fullName evidence="5">Cell envelope-related function transcriptional attenuator common domain-containing protein</fullName>
    </submittedName>
</protein>
<dbReference type="Proteomes" id="UP000183015">
    <property type="component" value="Unassembled WGS sequence"/>
</dbReference>
<evidence type="ECO:0000256" key="2">
    <source>
        <dbReference type="SAM" id="MobiDB-lite"/>
    </source>
</evidence>
<organism evidence="5 6">
    <name type="scientific">Streptacidiphilus jiangxiensis</name>
    <dbReference type="NCBI Taxonomy" id="235985"/>
    <lineage>
        <taxon>Bacteria</taxon>
        <taxon>Bacillati</taxon>
        <taxon>Actinomycetota</taxon>
        <taxon>Actinomycetes</taxon>
        <taxon>Kitasatosporales</taxon>
        <taxon>Streptomycetaceae</taxon>
        <taxon>Streptacidiphilus</taxon>
    </lineage>
</organism>
<proteinExistence type="inferred from homology"/>
<name>A0A1H7YS36_STRJI</name>
<dbReference type="eggNOG" id="COG1316">
    <property type="taxonomic scope" value="Bacteria"/>
</dbReference>
<feature type="compositionally biased region" description="Low complexity" evidence="2">
    <location>
        <begin position="347"/>
        <end position="364"/>
    </location>
</feature>
<keyword evidence="3" id="KW-0472">Membrane</keyword>
<evidence type="ECO:0000313" key="5">
    <source>
        <dbReference type="EMBL" id="SEM48793.1"/>
    </source>
</evidence>
<keyword evidence="3" id="KW-0812">Transmembrane</keyword>
<feature type="region of interest" description="Disordered" evidence="2">
    <location>
        <begin position="389"/>
        <end position="408"/>
    </location>
</feature>
<keyword evidence="3" id="KW-1133">Transmembrane helix</keyword>
<dbReference type="PANTHER" id="PTHR33392">
    <property type="entry name" value="POLYISOPRENYL-TEICHOIC ACID--PEPTIDOGLYCAN TEICHOIC ACID TRANSFERASE TAGU"/>
    <property type="match status" value="1"/>
</dbReference>
<dbReference type="PANTHER" id="PTHR33392:SF6">
    <property type="entry name" value="POLYISOPRENYL-TEICHOIC ACID--PEPTIDOGLYCAN TEICHOIC ACID TRANSFERASE TAGU"/>
    <property type="match status" value="1"/>
</dbReference>
<dbReference type="InterPro" id="IPR004474">
    <property type="entry name" value="LytR_CpsA_psr"/>
</dbReference>
<keyword evidence="6" id="KW-1185">Reference proteome</keyword>
<feature type="transmembrane region" description="Helical" evidence="3">
    <location>
        <begin position="28"/>
        <end position="51"/>
    </location>
</feature>
<comment type="similarity">
    <text evidence="1">Belongs to the LytR/CpsA/Psr (LCP) family.</text>
</comment>
<dbReference type="Gene3D" id="3.40.630.190">
    <property type="entry name" value="LCP protein"/>
    <property type="match status" value="1"/>
</dbReference>
<dbReference type="EMBL" id="FOAZ01000030">
    <property type="protein sequence ID" value="SEM48793.1"/>
    <property type="molecule type" value="Genomic_DNA"/>
</dbReference>
<dbReference type="AlphaFoldDB" id="A0A1H7YS36"/>
<gene>
    <name evidence="5" type="ORF">SAMN05414137_13042</name>
</gene>
<dbReference type="InterPro" id="IPR050922">
    <property type="entry name" value="LytR/CpsA/Psr_CW_biosynth"/>
</dbReference>
<accession>A0A1H7YS36</accession>
<evidence type="ECO:0000256" key="3">
    <source>
        <dbReference type="SAM" id="Phobius"/>
    </source>
</evidence>
<dbReference type="Pfam" id="PF03816">
    <property type="entry name" value="LytR_cpsA_psr"/>
    <property type="match status" value="1"/>
</dbReference>
<dbReference type="STRING" id="235985.SAMN05414137_13042"/>
<dbReference type="NCBIfam" id="TIGR00350">
    <property type="entry name" value="lytR_cpsA_psr"/>
    <property type="match status" value="1"/>
</dbReference>
<sequence length="408" mass="42900">MDGSSTLPSIVVYPTGGLVGSSGRRRRVVFWLSLGLGVLLLLAVGTVWIGYTKLNGNIHADTTTDRLLGPSSSRPTEVNGENILVIGSDSRAGANAAYGTTIGARSDTTILLHIGRDRRRAVAVSLPRDAMVDVPACELPSGKVTAPYQGMFNSAYEQGGTACTIRTVEKLTDIRIDHFVVVDFTGFKKMVDAVGGVEVCLSQPVVDKDAALDLPAGRQTLDGEQALGYVRVRYALGDGSDTQRMGRQQDFLSSLVAKIDSSGVLLNPTRLYPLLDAATSSLTVDPGLDSLSKLYDLASSLSHLPASQVSFLTAPREPYVLDRNRDQFKQPDAAELFRQLRNDQPVTVSPGPTGTAAAASPGTVNTGVGSTTRLPFALPVAVAAAAADPTPAPTYTGRSAAQDVCATP</sequence>
<dbReference type="RefSeq" id="WP_042456624.1">
    <property type="nucleotide sequence ID" value="NZ_BBPN01000043.1"/>
</dbReference>
<evidence type="ECO:0000259" key="4">
    <source>
        <dbReference type="Pfam" id="PF03816"/>
    </source>
</evidence>